<dbReference type="SUPFAM" id="SSF52047">
    <property type="entry name" value="RNI-like"/>
    <property type="match status" value="1"/>
</dbReference>
<reference evidence="1" key="1">
    <citation type="journal article" date="2020" name="Fungal Divers.">
        <title>Resolving the Mortierellaceae phylogeny through synthesis of multi-gene phylogenetics and phylogenomics.</title>
        <authorList>
            <person name="Vandepol N."/>
            <person name="Liber J."/>
            <person name="Desiro A."/>
            <person name="Na H."/>
            <person name="Kennedy M."/>
            <person name="Barry K."/>
            <person name="Grigoriev I.V."/>
            <person name="Miller A.N."/>
            <person name="O'Donnell K."/>
            <person name="Stajich J.E."/>
            <person name="Bonito G."/>
        </authorList>
    </citation>
    <scope>NUCLEOTIDE SEQUENCE</scope>
    <source>
        <strain evidence="1">CK1249</strain>
    </source>
</reference>
<dbReference type="AlphaFoldDB" id="A0A9P6M4F8"/>
<sequence>MHTSELMRTLATSCPQLSWLKLSPSPELESLEYLDFPEMQQRFTVLSLSIHNDIQNNVIRTILTRSAATLQELNLKNAQWHTGMDVPMILRSCPELRVLRINPYCDMDGVPTASTPLPNLVEQPWVCTHLRVLGIAVTDVREPSLDLAVEEVERERLARLVLRLYNQIRELQDFSPLCRLGFYGPSFTKMPLEAGLQYMDGKMTVDDLRRLGLRWQPTESDSDLALTAI</sequence>
<comment type="caution">
    <text evidence="1">The sequence shown here is derived from an EMBL/GenBank/DDBJ whole genome shotgun (WGS) entry which is preliminary data.</text>
</comment>
<evidence type="ECO:0000313" key="1">
    <source>
        <dbReference type="EMBL" id="KAF9966045.1"/>
    </source>
</evidence>
<accession>A0A9P6M4F8</accession>
<organism evidence="1 2">
    <name type="scientific">Mortierella alpina</name>
    <name type="common">Oleaginous fungus</name>
    <name type="synonym">Mortierella renispora</name>
    <dbReference type="NCBI Taxonomy" id="64518"/>
    <lineage>
        <taxon>Eukaryota</taxon>
        <taxon>Fungi</taxon>
        <taxon>Fungi incertae sedis</taxon>
        <taxon>Mucoromycota</taxon>
        <taxon>Mortierellomycotina</taxon>
        <taxon>Mortierellomycetes</taxon>
        <taxon>Mortierellales</taxon>
        <taxon>Mortierellaceae</taxon>
        <taxon>Mortierella</taxon>
    </lineage>
</organism>
<evidence type="ECO:0000313" key="2">
    <source>
        <dbReference type="Proteomes" id="UP000738359"/>
    </source>
</evidence>
<dbReference type="Gene3D" id="3.80.10.10">
    <property type="entry name" value="Ribonuclease Inhibitor"/>
    <property type="match status" value="1"/>
</dbReference>
<dbReference type="OrthoDB" id="2436175at2759"/>
<proteinExistence type="predicted"/>
<gene>
    <name evidence="1" type="ORF">BGZ70_003438</name>
</gene>
<dbReference type="InterPro" id="IPR032675">
    <property type="entry name" value="LRR_dom_sf"/>
</dbReference>
<dbReference type="Proteomes" id="UP000738359">
    <property type="component" value="Unassembled WGS sequence"/>
</dbReference>
<protein>
    <submittedName>
        <fullName evidence="1">Uncharacterized protein</fullName>
    </submittedName>
</protein>
<name>A0A9P6M4F8_MORAP</name>
<keyword evidence="2" id="KW-1185">Reference proteome</keyword>
<dbReference type="EMBL" id="JAAAHY010000194">
    <property type="protein sequence ID" value="KAF9966045.1"/>
    <property type="molecule type" value="Genomic_DNA"/>
</dbReference>